<evidence type="ECO:0000256" key="10">
    <source>
        <dbReference type="RuleBase" id="RU366055"/>
    </source>
</evidence>
<organism evidence="14 15">
    <name type="scientific">Psychrobacter urativorans</name>
    <dbReference type="NCBI Taxonomy" id="45610"/>
    <lineage>
        <taxon>Bacteria</taxon>
        <taxon>Pseudomonadati</taxon>
        <taxon>Pseudomonadota</taxon>
        <taxon>Gammaproteobacteria</taxon>
        <taxon>Moraxellales</taxon>
        <taxon>Moraxellaceae</taxon>
        <taxon>Psychrobacter</taxon>
    </lineage>
</organism>
<evidence type="ECO:0000313" key="14">
    <source>
        <dbReference type="EMBL" id="ALF59625.1"/>
    </source>
</evidence>
<dbReference type="KEGG" id="pur:AOC03_05785"/>
<keyword evidence="3 10" id="KW-0540">Nuclease</keyword>
<feature type="active site" description="Proton acceptor" evidence="8">
    <location>
        <position position="143"/>
    </location>
</feature>
<keyword evidence="6 10" id="KW-0378">Hydrolase</keyword>
<evidence type="ECO:0000259" key="13">
    <source>
        <dbReference type="SMART" id="SM00892"/>
    </source>
</evidence>
<evidence type="ECO:0000256" key="1">
    <source>
        <dbReference type="ARBA" id="ARBA00001946"/>
    </source>
</evidence>
<evidence type="ECO:0000256" key="3">
    <source>
        <dbReference type="ARBA" id="ARBA00022722"/>
    </source>
</evidence>
<keyword evidence="11" id="KW-0812">Transmembrane</keyword>
<dbReference type="PANTHER" id="PTHR13966">
    <property type="entry name" value="ENDONUCLEASE RELATED"/>
    <property type="match status" value="1"/>
</dbReference>
<dbReference type="EMBL" id="CP012678">
    <property type="protein sequence ID" value="ALF59625.1"/>
    <property type="molecule type" value="Genomic_DNA"/>
</dbReference>
<dbReference type="AlphaFoldDB" id="A0A0M5MPX2"/>
<proteinExistence type="inferred from homology"/>
<evidence type="ECO:0000256" key="7">
    <source>
        <dbReference type="ARBA" id="ARBA00022842"/>
    </source>
</evidence>
<dbReference type="PANTHER" id="PTHR13966:SF5">
    <property type="entry name" value="ENDONUCLEASE G, MITOCHONDRIAL"/>
    <property type="match status" value="1"/>
</dbReference>
<dbReference type="InterPro" id="IPR040255">
    <property type="entry name" value="Non-specific_endonuclease"/>
</dbReference>
<dbReference type="PROSITE" id="PS01070">
    <property type="entry name" value="NUCLEASE_NON_SPEC"/>
    <property type="match status" value="1"/>
</dbReference>
<feature type="transmembrane region" description="Helical" evidence="11">
    <location>
        <begin position="21"/>
        <end position="43"/>
    </location>
</feature>
<comment type="cofactor">
    <cofactor evidence="1 10">
        <name>Mg(2+)</name>
        <dbReference type="ChEBI" id="CHEBI:18420"/>
    </cofactor>
</comment>
<dbReference type="InterPro" id="IPR044929">
    <property type="entry name" value="DNA/RNA_non-sp_Endonuclease_sf"/>
</dbReference>
<accession>A0A0M5MPX2</accession>
<dbReference type="SUPFAM" id="SSF54060">
    <property type="entry name" value="His-Me finger endonucleases"/>
    <property type="match status" value="1"/>
</dbReference>
<evidence type="ECO:0000313" key="15">
    <source>
        <dbReference type="Proteomes" id="UP000059847"/>
    </source>
</evidence>
<evidence type="ECO:0000256" key="8">
    <source>
        <dbReference type="PIRSR" id="PIRSR640255-1"/>
    </source>
</evidence>
<reference evidence="14 15" key="1">
    <citation type="submission" date="2015-09" db="EMBL/GenBank/DDBJ databases">
        <title>Complete genome of Psychrobacter urativorans R10.10B.</title>
        <authorList>
            <person name="See-Too W.S."/>
            <person name="Chan K.G."/>
        </authorList>
    </citation>
    <scope>NUCLEOTIDE SEQUENCE [LARGE SCALE GENOMIC DNA]</scope>
    <source>
        <strain evidence="14 15">R10.10B</strain>
    </source>
</reference>
<dbReference type="GO" id="GO:0004521">
    <property type="term" value="F:RNA endonuclease activity"/>
    <property type="evidence" value="ECO:0007669"/>
    <property type="project" value="TreeGrafter"/>
</dbReference>
<dbReference type="Proteomes" id="UP000059847">
    <property type="component" value="Chromosome"/>
</dbReference>
<evidence type="ECO:0000256" key="2">
    <source>
        <dbReference type="ARBA" id="ARBA00010052"/>
    </source>
</evidence>
<dbReference type="InterPro" id="IPR020821">
    <property type="entry name" value="ENPP1-3/EXOG-like_nuc-like"/>
</dbReference>
<keyword evidence="7" id="KW-0460">Magnesium</keyword>
<keyword evidence="11" id="KW-0472">Membrane</keyword>
<evidence type="ECO:0000256" key="5">
    <source>
        <dbReference type="ARBA" id="ARBA00022759"/>
    </source>
</evidence>
<feature type="domain" description="DNA/RNA non-specific endonuclease/pyrophosphatase/phosphodiesterase" evidence="13">
    <location>
        <begin position="78"/>
        <end position="268"/>
    </location>
</feature>
<evidence type="ECO:0000256" key="4">
    <source>
        <dbReference type="ARBA" id="ARBA00022723"/>
    </source>
</evidence>
<comment type="similarity">
    <text evidence="2 10">Belongs to the DNA/RNA non-specific endonuclease family.</text>
</comment>
<dbReference type="SMART" id="SM00892">
    <property type="entry name" value="Endonuclease_NS"/>
    <property type="match status" value="1"/>
</dbReference>
<keyword evidence="4 9" id="KW-0479">Metal-binding</keyword>
<evidence type="ECO:0000256" key="9">
    <source>
        <dbReference type="PIRSR" id="PIRSR640255-2"/>
    </source>
</evidence>
<dbReference type="Pfam" id="PF01223">
    <property type="entry name" value="Endonuclease_NS"/>
    <property type="match status" value="1"/>
</dbReference>
<name>A0A0M5MPX2_9GAMM</name>
<evidence type="ECO:0000256" key="11">
    <source>
        <dbReference type="SAM" id="Phobius"/>
    </source>
</evidence>
<dbReference type="STRING" id="45610.AOC03_05785"/>
<protein>
    <recommendedName>
        <fullName evidence="10">Endonuclease</fullName>
        <ecNumber evidence="10">3.1.30.-</ecNumber>
    </recommendedName>
</protein>
<sequence length="313" mass="35394">MITLDSYKHRENKVGRPRHSWTRMTSITLTIVSMLISIIIGIVPAHAADFSKCSQSFYGGVYPEFTNKKLSKDTQDLCFNGFAVLYSDVSRTPLWSAEYLTRQRLEQAKQIDREDSFHEESRLPTSSRAKLADYSGSGFDRGHLAPNGDMANRSQQYDSFSLANIAPQSPRNNRYIWRNIETATRYLTQQYGEAYIITGVAFTDKKVQQLKGRVLVPSHFFKAVYIPAINKAGVYYAPNDESERIEIISVDELTARIGIDVLPVLDRQVKAQAFTLPLKAGEKIDTPVTPAEKPSWMLFVVAIIDWVMAQLQA</sequence>
<keyword evidence="15" id="KW-1185">Reference proteome</keyword>
<dbReference type="SMART" id="SM00477">
    <property type="entry name" value="NUC"/>
    <property type="match status" value="1"/>
</dbReference>
<evidence type="ECO:0000259" key="12">
    <source>
        <dbReference type="SMART" id="SM00477"/>
    </source>
</evidence>
<gene>
    <name evidence="14" type="ORF">AOC03_05785</name>
</gene>
<dbReference type="InterPro" id="IPR001604">
    <property type="entry name" value="Endo_G_ENPP1-like_dom"/>
</dbReference>
<dbReference type="GO" id="GO:0046872">
    <property type="term" value="F:metal ion binding"/>
    <property type="evidence" value="ECO:0007669"/>
    <property type="project" value="UniProtKB-KW"/>
</dbReference>
<feature type="domain" description="ENPP1-3/EXOG-like endonuclease/phosphodiesterase" evidence="12">
    <location>
        <begin position="79"/>
        <end position="268"/>
    </location>
</feature>
<dbReference type="InterPro" id="IPR018524">
    <property type="entry name" value="DNA/RNA_endonuclease_AS"/>
</dbReference>
<dbReference type="Gene3D" id="3.40.570.10">
    <property type="entry name" value="Extracellular Endonuclease, subunit A"/>
    <property type="match status" value="1"/>
</dbReference>
<keyword evidence="11" id="KW-1133">Transmembrane helix</keyword>
<dbReference type="InterPro" id="IPR044925">
    <property type="entry name" value="His-Me_finger_sf"/>
</dbReference>
<dbReference type="GO" id="GO:0000014">
    <property type="term" value="F:single-stranded DNA endodeoxyribonuclease activity"/>
    <property type="evidence" value="ECO:0007669"/>
    <property type="project" value="TreeGrafter"/>
</dbReference>
<dbReference type="EC" id="3.1.30.-" evidence="10"/>
<keyword evidence="5 10" id="KW-0255">Endonuclease</keyword>
<feature type="binding site" evidence="9">
    <location>
        <position position="173"/>
    </location>
    <ligand>
        <name>Mg(2+)</name>
        <dbReference type="ChEBI" id="CHEBI:18420"/>
        <note>catalytic</note>
    </ligand>
</feature>
<dbReference type="GO" id="GO:0003676">
    <property type="term" value="F:nucleic acid binding"/>
    <property type="evidence" value="ECO:0007669"/>
    <property type="project" value="InterPro"/>
</dbReference>
<evidence type="ECO:0000256" key="6">
    <source>
        <dbReference type="ARBA" id="ARBA00022801"/>
    </source>
</evidence>